<feature type="domain" description="PI3K/PI4K catalytic" evidence="1">
    <location>
        <begin position="1"/>
        <end position="184"/>
    </location>
</feature>
<dbReference type="SUPFAM" id="SSF56112">
    <property type="entry name" value="Protein kinase-like (PK-like)"/>
    <property type="match status" value="1"/>
</dbReference>
<protein>
    <submittedName>
        <fullName evidence="2">6439_t:CDS:1</fullName>
    </submittedName>
</protein>
<dbReference type="PROSITE" id="PS50290">
    <property type="entry name" value="PI3_4_KINASE_3"/>
    <property type="match status" value="1"/>
</dbReference>
<dbReference type="PANTHER" id="PTHR11139:SF71">
    <property type="entry name" value="SERINE_THREONINE-PROTEIN KINASE SMG1"/>
    <property type="match status" value="1"/>
</dbReference>
<reference evidence="2 3" key="1">
    <citation type="submission" date="2021-06" db="EMBL/GenBank/DDBJ databases">
        <authorList>
            <person name="Kallberg Y."/>
            <person name="Tangrot J."/>
            <person name="Rosling A."/>
        </authorList>
    </citation>
    <scope>NUCLEOTIDE SEQUENCE [LARGE SCALE GENOMIC DNA]</scope>
    <source>
        <strain evidence="2 3">120-4 pot B 10/14</strain>
    </source>
</reference>
<feature type="non-terminal residue" evidence="2">
    <location>
        <position position="1"/>
    </location>
</feature>
<proteinExistence type="predicted"/>
<dbReference type="PANTHER" id="PTHR11139">
    <property type="entry name" value="ATAXIA TELANGIECTASIA MUTATED ATM -RELATED"/>
    <property type="match status" value="1"/>
</dbReference>
<dbReference type="EMBL" id="CAJVQB010072779">
    <property type="protein sequence ID" value="CAG8843559.1"/>
    <property type="molecule type" value="Genomic_DNA"/>
</dbReference>
<gene>
    <name evidence="2" type="ORF">GMARGA_LOCUS36607</name>
</gene>
<dbReference type="Gene3D" id="1.10.1070.11">
    <property type="entry name" value="Phosphatidylinositol 3-/4-kinase, catalytic domain"/>
    <property type="match status" value="2"/>
</dbReference>
<name>A0ABN7WY67_GIGMA</name>
<dbReference type="InterPro" id="IPR011009">
    <property type="entry name" value="Kinase-like_dom_sf"/>
</dbReference>
<accession>A0ABN7WY67</accession>
<evidence type="ECO:0000259" key="1">
    <source>
        <dbReference type="PROSITE" id="PS50290"/>
    </source>
</evidence>
<dbReference type="InterPro" id="IPR050517">
    <property type="entry name" value="DDR_Repair_Kinase"/>
</dbReference>
<dbReference type="InterPro" id="IPR036940">
    <property type="entry name" value="PI3/4_kinase_cat_sf"/>
</dbReference>
<organism evidence="2 3">
    <name type="scientific">Gigaspora margarita</name>
    <dbReference type="NCBI Taxonomy" id="4874"/>
    <lineage>
        <taxon>Eukaryota</taxon>
        <taxon>Fungi</taxon>
        <taxon>Fungi incertae sedis</taxon>
        <taxon>Mucoromycota</taxon>
        <taxon>Glomeromycotina</taxon>
        <taxon>Glomeromycetes</taxon>
        <taxon>Diversisporales</taxon>
        <taxon>Gigasporaceae</taxon>
        <taxon>Gigaspora</taxon>
    </lineage>
</organism>
<comment type="caution">
    <text evidence="2">The sequence shown here is derived from an EMBL/GenBank/DDBJ whole genome shotgun (WGS) entry which is preliminary data.</text>
</comment>
<keyword evidence="3" id="KW-1185">Reference proteome</keyword>
<feature type="non-terminal residue" evidence="2">
    <location>
        <position position="189"/>
    </location>
</feature>
<dbReference type="Proteomes" id="UP000789901">
    <property type="component" value="Unassembled WGS sequence"/>
</dbReference>
<dbReference type="Pfam" id="PF00454">
    <property type="entry name" value="PI3_PI4_kinase"/>
    <property type="match status" value="1"/>
</dbReference>
<dbReference type="InterPro" id="IPR000403">
    <property type="entry name" value="PI3/4_kinase_cat_dom"/>
</dbReference>
<evidence type="ECO:0000313" key="2">
    <source>
        <dbReference type="EMBL" id="CAG8843559.1"/>
    </source>
</evidence>
<evidence type="ECO:0000313" key="3">
    <source>
        <dbReference type="Proteomes" id="UP000789901"/>
    </source>
</evidence>
<sequence length="189" mass="22015">PSDLLEKEVWVSCSSPKEWWIKSIPLSRLLAVMSVIGYIIGLGARHLDNIMTDFECGEVIHIDCNVRFEKGNACKNVLRVLRENKEILITLLEAFMYYPLVDWHQNMSKDSEKQIMEIEESHLSNSLSEFLTVFKRIYEHYMNLYNQQVKLSEQSSQSRNTIEMRKPALIHNHIELESLKSALSQSVNE</sequence>